<sequence>MLPLFVWHMNRFQIVPEERALAARLREQYSAYGGACADGCDGFVSTSRLPYFGCSLP</sequence>
<dbReference type="Proteomes" id="UP000715965">
    <property type="component" value="Unassembled WGS sequence"/>
</dbReference>
<name>A0ABR9SH50_9BURK</name>
<protein>
    <submittedName>
        <fullName evidence="1">Uncharacterized protein</fullName>
    </submittedName>
</protein>
<organism evidence="1 2">
    <name type="scientific">Ramlibacter aquaticus</name>
    <dbReference type="NCBI Taxonomy" id="2780094"/>
    <lineage>
        <taxon>Bacteria</taxon>
        <taxon>Pseudomonadati</taxon>
        <taxon>Pseudomonadota</taxon>
        <taxon>Betaproteobacteria</taxon>
        <taxon>Burkholderiales</taxon>
        <taxon>Comamonadaceae</taxon>
        <taxon>Ramlibacter</taxon>
    </lineage>
</organism>
<reference evidence="1 2" key="1">
    <citation type="submission" date="2020-10" db="EMBL/GenBank/DDBJ databases">
        <title>Draft genome of Ramlibacter aquaticus LMG 30558.</title>
        <authorList>
            <person name="Props R."/>
        </authorList>
    </citation>
    <scope>NUCLEOTIDE SEQUENCE [LARGE SCALE GENOMIC DNA]</scope>
    <source>
        <strain evidence="1 2">LMG 30558</strain>
    </source>
</reference>
<dbReference type="RefSeq" id="WP_193781248.1">
    <property type="nucleotide sequence ID" value="NZ_JADDOJ010000059.1"/>
</dbReference>
<gene>
    <name evidence="1" type="ORF">IM725_13985</name>
</gene>
<evidence type="ECO:0000313" key="1">
    <source>
        <dbReference type="EMBL" id="MBE7941686.1"/>
    </source>
</evidence>
<comment type="caution">
    <text evidence="1">The sequence shown here is derived from an EMBL/GenBank/DDBJ whole genome shotgun (WGS) entry which is preliminary data.</text>
</comment>
<proteinExistence type="predicted"/>
<dbReference type="EMBL" id="JADDOJ010000059">
    <property type="protein sequence ID" value="MBE7941686.1"/>
    <property type="molecule type" value="Genomic_DNA"/>
</dbReference>
<accession>A0ABR9SH50</accession>
<evidence type="ECO:0000313" key="2">
    <source>
        <dbReference type="Proteomes" id="UP000715965"/>
    </source>
</evidence>
<keyword evidence="2" id="KW-1185">Reference proteome</keyword>